<feature type="region of interest" description="Disordered" evidence="1">
    <location>
        <begin position="1"/>
        <end position="68"/>
    </location>
</feature>
<evidence type="ECO:0000256" key="1">
    <source>
        <dbReference type="SAM" id="MobiDB-lite"/>
    </source>
</evidence>
<name>A0A1E4SQY7_9ASCO</name>
<proteinExistence type="predicted"/>
<feature type="compositionally biased region" description="Polar residues" evidence="1">
    <location>
        <begin position="642"/>
        <end position="651"/>
    </location>
</feature>
<reference evidence="3" key="1">
    <citation type="submission" date="2016-05" db="EMBL/GenBank/DDBJ databases">
        <title>Comparative genomics of biotechnologically important yeasts.</title>
        <authorList>
            <consortium name="DOE Joint Genome Institute"/>
            <person name="Riley R."/>
            <person name="Haridas S."/>
            <person name="Wolfe K.H."/>
            <person name="Lopes M.R."/>
            <person name="Hittinger C.T."/>
            <person name="Goker M."/>
            <person name="Salamov A."/>
            <person name="Wisecaver J."/>
            <person name="Long T.M."/>
            <person name="Aerts A.L."/>
            <person name="Barry K."/>
            <person name="Choi C."/>
            <person name="Clum A."/>
            <person name="Coughlan A.Y."/>
            <person name="Deshpande S."/>
            <person name="Douglass A.P."/>
            <person name="Hanson S.J."/>
            <person name="Klenk H.-P."/>
            <person name="Labutti K."/>
            <person name="Lapidus A."/>
            <person name="Lindquist E."/>
            <person name="Lipzen A."/>
            <person name="Meier-Kolthoff J.P."/>
            <person name="Ohm R.A."/>
            <person name="Otillar R.P."/>
            <person name="Pangilinan J."/>
            <person name="Peng Y."/>
            <person name="Rokas A."/>
            <person name="Rosa C.A."/>
            <person name="Scheuner C."/>
            <person name="Sibirny A.A."/>
            <person name="Slot J.C."/>
            <person name="Stielow J.B."/>
            <person name="Sun H."/>
            <person name="Kurtzman C.P."/>
            <person name="Blackwell M."/>
            <person name="Grigoriev I.V."/>
            <person name="Jeffries T.W."/>
        </authorList>
    </citation>
    <scope>NUCLEOTIDE SEQUENCE [LARGE SCALE GENOMIC DNA]</scope>
    <source>
        <strain evidence="3">NRRL Y-17324</strain>
    </source>
</reference>
<feature type="compositionally biased region" description="Acidic residues" evidence="1">
    <location>
        <begin position="315"/>
        <end position="325"/>
    </location>
</feature>
<accession>A0A1E4SQY7</accession>
<sequence>MEHSVERTKRSMDLPSPQTLARLLEAPYKRQKIDAVPRSLDETPAANQHHHPPGPLEPPPPPNRVWGLPQAWGAPMPPFYHNAPAVHSVPPTMVPLIQPNAKRSDFYADLNPDVADPQIIHQVDGILQQFPPPFPPFLPAYGDPLDRADTNDADDNEKGGIMVPFIYPRPPRIDADKLPYSLASFKKKSVTPPRRTRRKGKETEPTEEDPSVYLQIPPLPFPPPNYMPYPVLAHKSNLTPGAVFDAFIDAHEYLPRTDMVVASAAGSLFDIMAQSNQEGFEIEEYEKQQRQKALLKKEEAQKSALEASTNSAEEKEVDSDEERENEFNEYCEYLDGISTEDYVDYHDAKNDEEKINMVQVSARPQEFIRVQSTTSDLRHLLRTTELDNILQVSTSDIINNPSKDITFANGNNRERRRKELVKTNQELEAYTEEHREQVYHAKRNQLLQRLKNLQLSKISFTDSIINDEELLRYKERIDTLRDEELVRLRMVENYDLLKNSLSFYQDSNRVYKHLNLVMTNKLEKLKHFLEFQKNIFNEYLAGNYKELNDIKSKESSKLFSGLSDRDYSQEIKEIIRKSMSEELKPEDIEKFENISIKSKDLFKLSPAVQHSNVHDFMPLITPEEFSIITGELPNKTTKDTKNSGGKQSNLKHQIFQSPLYDRITSGSDTNVSDSNSGSNTATAKRRGRRSNAQTASSQINGIIEKIKGDGPDSKFSEATLLAKIMKQFSGPQSAKLEELTNDLEMMGLKTMWPVTK</sequence>
<dbReference type="RefSeq" id="XP_020066979.1">
    <property type="nucleotide sequence ID" value="XM_020211386.1"/>
</dbReference>
<feature type="compositionally biased region" description="Basic and acidic residues" evidence="1">
    <location>
        <begin position="27"/>
        <end position="41"/>
    </location>
</feature>
<feature type="compositionally biased region" description="Polar residues" evidence="1">
    <location>
        <begin position="690"/>
        <end position="699"/>
    </location>
</feature>
<keyword evidence="3" id="KW-1185">Reference proteome</keyword>
<dbReference type="AlphaFoldDB" id="A0A1E4SQY7"/>
<dbReference type="STRING" id="984487.A0A1E4SQY7"/>
<feature type="compositionally biased region" description="Polar residues" evidence="1">
    <location>
        <begin position="665"/>
        <end position="682"/>
    </location>
</feature>
<organism evidence="2 3">
    <name type="scientific">Suhomyces tanzawaensis NRRL Y-17324</name>
    <dbReference type="NCBI Taxonomy" id="984487"/>
    <lineage>
        <taxon>Eukaryota</taxon>
        <taxon>Fungi</taxon>
        <taxon>Dikarya</taxon>
        <taxon>Ascomycota</taxon>
        <taxon>Saccharomycotina</taxon>
        <taxon>Pichiomycetes</taxon>
        <taxon>Debaryomycetaceae</taxon>
        <taxon>Suhomyces</taxon>
    </lineage>
</organism>
<feature type="compositionally biased region" description="Basic and acidic residues" evidence="1">
    <location>
        <begin position="1"/>
        <end position="12"/>
    </location>
</feature>
<feature type="region of interest" description="Disordered" evidence="1">
    <location>
        <begin position="632"/>
        <end position="651"/>
    </location>
</feature>
<feature type="compositionally biased region" description="Pro residues" evidence="1">
    <location>
        <begin position="53"/>
        <end position="63"/>
    </location>
</feature>
<evidence type="ECO:0000313" key="3">
    <source>
        <dbReference type="Proteomes" id="UP000094285"/>
    </source>
</evidence>
<feature type="compositionally biased region" description="Basic residues" evidence="1">
    <location>
        <begin position="187"/>
        <end position="200"/>
    </location>
</feature>
<dbReference type="Proteomes" id="UP000094285">
    <property type="component" value="Unassembled WGS sequence"/>
</dbReference>
<evidence type="ECO:0000313" key="2">
    <source>
        <dbReference type="EMBL" id="ODV81857.1"/>
    </source>
</evidence>
<dbReference type="OrthoDB" id="4082517at2759"/>
<feature type="region of interest" description="Disordered" evidence="1">
    <location>
        <begin position="187"/>
        <end position="213"/>
    </location>
</feature>
<protein>
    <submittedName>
        <fullName evidence="2">Uncharacterized protein</fullName>
    </submittedName>
</protein>
<dbReference type="GeneID" id="30985522"/>
<gene>
    <name evidence="2" type="ORF">CANTADRAFT_87812</name>
</gene>
<dbReference type="EMBL" id="KV453909">
    <property type="protein sequence ID" value="ODV81857.1"/>
    <property type="molecule type" value="Genomic_DNA"/>
</dbReference>
<feature type="region of interest" description="Disordered" evidence="1">
    <location>
        <begin position="665"/>
        <end position="699"/>
    </location>
</feature>
<feature type="region of interest" description="Disordered" evidence="1">
    <location>
        <begin position="296"/>
        <end position="325"/>
    </location>
</feature>